<evidence type="ECO:0000313" key="9">
    <source>
        <dbReference type="Proteomes" id="UP000427906"/>
    </source>
</evidence>
<dbReference type="InterPro" id="IPR051216">
    <property type="entry name" value="Teneurin"/>
</dbReference>
<evidence type="ECO:0000259" key="5">
    <source>
        <dbReference type="Pfam" id="PF25020"/>
    </source>
</evidence>
<feature type="domain" description="Teneurin NHL" evidence="6">
    <location>
        <begin position="904"/>
        <end position="966"/>
    </location>
</feature>
<dbReference type="Gene3D" id="2.120.10.30">
    <property type="entry name" value="TolB, C-terminal domain"/>
    <property type="match status" value="3"/>
</dbReference>
<evidence type="ECO:0000256" key="1">
    <source>
        <dbReference type="ARBA" id="ARBA00022536"/>
    </source>
</evidence>
<dbReference type="PANTHER" id="PTHR11219">
    <property type="entry name" value="TENEURIN AND N-ACETYLGLUCOSAMINE-1-PHOSPHODIESTER ALPHA-N-ACETYLGLUCOSAMINIDASE"/>
    <property type="match status" value="1"/>
</dbReference>
<protein>
    <submittedName>
        <fullName evidence="8">Uncharacterized protein</fullName>
    </submittedName>
</protein>
<name>A0A5K7YHC1_9BACT</name>
<feature type="domain" description="Teneurin-like YD-shell" evidence="7">
    <location>
        <begin position="1262"/>
        <end position="2087"/>
    </location>
</feature>
<dbReference type="Pfam" id="PF01436">
    <property type="entry name" value="NHL"/>
    <property type="match status" value="1"/>
</dbReference>
<dbReference type="SUPFAM" id="SSF101898">
    <property type="entry name" value="NHL repeat"/>
    <property type="match status" value="1"/>
</dbReference>
<dbReference type="InterPro" id="IPR011042">
    <property type="entry name" value="6-blade_b-propeller_TolB-like"/>
</dbReference>
<dbReference type="InterPro" id="IPR006530">
    <property type="entry name" value="YD"/>
</dbReference>
<dbReference type="InterPro" id="IPR056823">
    <property type="entry name" value="TEN-like_YD-shell"/>
</dbReference>
<dbReference type="Pfam" id="PF25021">
    <property type="entry name" value="TEN_NHL"/>
    <property type="match status" value="3"/>
</dbReference>
<feature type="repeat" description="NHL" evidence="4">
    <location>
        <begin position="1041"/>
        <end position="1068"/>
    </location>
</feature>
<evidence type="ECO:0000256" key="2">
    <source>
        <dbReference type="ARBA" id="ARBA00022737"/>
    </source>
</evidence>
<sequence>MVGADMHKSPFLFFLAIVSLLLIVPSAVDASTLYDTGKLSINAWHVHLSSHTFRSNNPSSATVKITRSTPGSEIRYGFLIFNRRMIPLKRFFNGTDVNFQKKIQLQHRNRLRVFLVGSPDASITIGIHADSADPPGIVDFSATPETITTGAASTLTWSSVMADVCIIEPAIGVVDANGSLTVSPESTTTYTLTANGSGGSASSEVTLTVKPPAPTIDLSALPAEILKGESATLVWRSANADSCAIEPGIGGVDTQGSIDVNPSETTTYTITASGDGGTNTDGATVTVYQPPTINVSVFPQILFFGESATLSWRSANAETATIDQGVGTVEPNGSTTVFPTGATTYTITVSGPGGTASARAQVMVQSVVAPLPDGSFGRQYEDLVPSDATLEAYDSYRFSLITGLVLDSSDLPIEDVSVTIHNHAEYGTATTDDQGRFTLPVEGGSTMTVVYQKTGLITSHRQVYVPWNDIAIADSVQLIAEDTASTTVAFDGNPDTVVTHRSKPVEDEFGRRSATMVFTGDNRAWRVDENGNDVQELSTITTRATEFATPESMPAKLPPNSAYTYCAELSVDEAERVRFDKPVVLWVENFLGFDVGEIVPVGYYDRDRGVWVPEDNGVVVRLLDADGDGIVDALDTNGDDLPDDLDEDGSFSDEVKGLGDSDAYPPETTFWRVTVSHFTPWDCNWPYGPPEDAIPPNPEGEPDIDQQLEDDCKGSNCSFVEERSRIFHEDIPVPGTDMTLHYASNRVKGHKTIISVPASGQAIPDSLKNIIVKVEIAGRQFKKILPPLPNQIVSFLYNHLDHLSRPAKGITAHIHVGFLYNAVYWKPIGFQRAFARVGENATPIKARQELVSWRHSEQIVLSKTEGILAEGWTLSSHHHVNSSGPSIIHKGNGSIARNTVRTIETVAGNGQEGFCGDEGIAAEACLNSPSDLIVDATGNIFAADTKNNRIRKIDTNGIITTVAGNGSVYNSGDGRQATETGLNAPVGIAVDSKSNLYIAEWGSPRIRKVDTSGMITTVAGNGQEGFSGDGGIATEAMISVPHDIAVDNSGNLYIADFYNHRIRKVDTNGVITTVAGNGNIGYSEGDNGPAIEASIAYPYTIEVDSEGNLFIIEMGRGCIRKVDISGTITSVIGSGFGFSGDGGPATEARFDHPTDISLDPAGNFYISDSRNHRIRMVDTSGIVTTIAGSGDSLFNGDGGPALLAGLIYPSGVSINNEGELLISSAQSNRIRKISILPSLKKPASEGKITFAEDGGNEIRISSTGLHEATMDLDTGVPLRNFAYDGSDNLFAITDQFGNQTTISRYYDGTPASITSPDGLTTQLTIDADNHLTHITYPDGSVYEFDYTYDGLLTVKTEPNGNRYEHVFDETGRLTDAIDDENGHWTYNREALSSGDVITEVLTGEGNLTTYTDRTESTGAYASIITDPTGARTHYSRSGDGLTVNKSLPCGMDLGFEYDLDSEYKYKFIKKMTHRTPAGLERVTLRSRTYGDTDQDSIPDLITETVAVNGRQVCIENDVLQSRRTVTTPAGRTVTVNYDTGNLLTRSVRVPDLFDTEYDYDGRGRLTAIMTHTRQTRFTYDGAGNLETYTDPQGLTTTYGHDSLGRVTAVSRPDMGDLTFSYDANGNMTVLTNPSAISHEFGFNGVNLKETYQAPISGSYSYQYDADRRLIQIAFPSGKQIFNIYDTARLAQVQTPQGDIDYTYLCGTTIESIKKGTETITYGYDGSLVTAETVIGTLNQSLNWTYDNDFDVTGFTYAGETVAYEYDNDGLLTRAGSFSIIRNADNGMPEVITGGALAVDRHFNGYGELDGQHVSVGGGTVLQWDLVRDNAGRITTKTERVAGLTSSYGYAYDPMGRLETVTKDGSLVESYTYDLKGTRISEMNTLRGIAGRNFNYSDEDHLLTVGGTTYEYDLDGFLTSKTDGTEITAYTYSLRGELLHVDLPDGRLVSYDHDPLGRRIAKSIDGNIVEKYLWQGLTRLLAVYDGSDNLVQQFEYADGRLPVSMTQAGSIYYLAYNQVGSLKVVTDASGNVIKRIDYDSFGNVLTDTNAALTVPFGFAGGLADRDTGLVRFGYRDYDPDTGRWTAKDPIGFAGGDTDLYGYVQSNPVNWIDPWGLERWHAPDGSHTVGRPGTPVPPGGTISSFIENNVGSGYTFGETHDGWVGDLTEHGIPDVIANIPSMPPAYLWSIYKDLSELPIDERPQNFPLFEMRHDLCGK</sequence>
<evidence type="ECO:0000256" key="3">
    <source>
        <dbReference type="ARBA" id="ARBA00023157"/>
    </source>
</evidence>
<keyword evidence="1" id="KW-0245">EGF-like domain</keyword>
<dbReference type="PANTHER" id="PTHR11219:SF69">
    <property type="entry name" value="TENEURIN-A"/>
    <property type="match status" value="1"/>
</dbReference>
<dbReference type="SUPFAM" id="SSF101908">
    <property type="entry name" value="Putative isomerase YbhE"/>
    <property type="match status" value="1"/>
</dbReference>
<keyword evidence="2" id="KW-0677">Repeat</keyword>
<gene>
    <name evidence="8" type="ORF">DSCA_11690</name>
</gene>
<dbReference type="SUPFAM" id="SSF50974">
    <property type="entry name" value="Nitrous oxide reductase, N-terminal domain"/>
    <property type="match status" value="1"/>
</dbReference>
<feature type="domain" description="Teneurin TTR-like" evidence="5">
    <location>
        <begin position="394"/>
        <end position="477"/>
    </location>
</feature>
<evidence type="ECO:0000259" key="7">
    <source>
        <dbReference type="Pfam" id="PF25023"/>
    </source>
</evidence>
<keyword evidence="9" id="KW-1185">Reference proteome</keyword>
<dbReference type="Pfam" id="PF25020">
    <property type="entry name" value="TTR_TEN1-4"/>
    <property type="match status" value="1"/>
</dbReference>
<dbReference type="EMBL" id="AP021874">
    <property type="protein sequence ID" value="BBO67239.1"/>
    <property type="molecule type" value="Genomic_DNA"/>
</dbReference>
<dbReference type="Gene3D" id="2.60.40.1120">
    <property type="entry name" value="Carboxypeptidase-like, regulatory domain"/>
    <property type="match status" value="1"/>
</dbReference>
<dbReference type="SUPFAM" id="SSF49464">
    <property type="entry name" value="Carboxypeptidase regulatory domain-like"/>
    <property type="match status" value="1"/>
</dbReference>
<proteinExistence type="predicted"/>
<dbReference type="PROSITE" id="PS51125">
    <property type="entry name" value="NHL"/>
    <property type="match status" value="1"/>
</dbReference>
<dbReference type="OrthoDB" id="8481850at2"/>
<dbReference type="InterPro" id="IPR008969">
    <property type="entry name" value="CarboxyPept-like_regulatory"/>
</dbReference>
<dbReference type="NCBIfam" id="TIGR03696">
    <property type="entry name" value="Rhs_assc_core"/>
    <property type="match status" value="1"/>
</dbReference>
<feature type="domain" description="Teneurin NHL" evidence="6">
    <location>
        <begin position="1026"/>
        <end position="1077"/>
    </location>
</feature>
<dbReference type="InterPro" id="IPR022385">
    <property type="entry name" value="Rhs_assc_core"/>
</dbReference>
<feature type="domain" description="Teneurin NHL" evidence="6">
    <location>
        <begin position="970"/>
        <end position="1021"/>
    </location>
</feature>
<dbReference type="InterPro" id="IPR056822">
    <property type="entry name" value="TEN_NHL"/>
</dbReference>
<organism evidence="8 9">
    <name type="scientific">Desulfosarcina alkanivorans</name>
    <dbReference type="NCBI Taxonomy" id="571177"/>
    <lineage>
        <taxon>Bacteria</taxon>
        <taxon>Pseudomonadati</taxon>
        <taxon>Thermodesulfobacteriota</taxon>
        <taxon>Desulfobacteria</taxon>
        <taxon>Desulfobacterales</taxon>
        <taxon>Desulfosarcinaceae</taxon>
        <taxon>Desulfosarcina</taxon>
    </lineage>
</organism>
<dbReference type="CDD" id="cd14953">
    <property type="entry name" value="NHL_like_1"/>
    <property type="match status" value="1"/>
</dbReference>
<dbReference type="Pfam" id="PF25023">
    <property type="entry name" value="TEN_YD-shell"/>
    <property type="match status" value="1"/>
</dbReference>
<keyword evidence="3" id="KW-1015">Disulfide bond</keyword>
<dbReference type="KEGG" id="dalk:DSCA_11690"/>
<accession>A0A5K7YHC1</accession>
<reference evidence="8 9" key="1">
    <citation type="submission" date="2019-11" db="EMBL/GenBank/DDBJ databases">
        <title>Comparative genomics of hydrocarbon-degrading Desulfosarcina strains.</title>
        <authorList>
            <person name="Watanabe M."/>
            <person name="Kojima H."/>
            <person name="Fukui M."/>
        </authorList>
    </citation>
    <scope>NUCLEOTIDE SEQUENCE [LARGE SCALE GENOMIC DNA]</scope>
    <source>
        <strain evidence="8 9">PL12</strain>
    </source>
</reference>
<dbReference type="InterPro" id="IPR011045">
    <property type="entry name" value="N2O_reductase_N"/>
</dbReference>
<evidence type="ECO:0000256" key="4">
    <source>
        <dbReference type="PROSITE-ProRule" id="PRU00504"/>
    </source>
</evidence>
<dbReference type="NCBIfam" id="TIGR01643">
    <property type="entry name" value="YD_repeat_2x"/>
    <property type="match status" value="2"/>
</dbReference>
<dbReference type="InterPro" id="IPR001258">
    <property type="entry name" value="NHL_repeat"/>
</dbReference>
<dbReference type="Proteomes" id="UP000427906">
    <property type="component" value="Chromosome"/>
</dbReference>
<dbReference type="Gene3D" id="2.180.10.10">
    <property type="entry name" value="RHS repeat-associated core"/>
    <property type="match status" value="2"/>
</dbReference>
<evidence type="ECO:0000313" key="8">
    <source>
        <dbReference type="EMBL" id="BBO67239.1"/>
    </source>
</evidence>
<evidence type="ECO:0000259" key="6">
    <source>
        <dbReference type="Pfam" id="PF25021"/>
    </source>
</evidence>
<dbReference type="InterPro" id="IPR056820">
    <property type="entry name" value="TEN_TTR-like"/>
</dbReference>